<dbReference type="EMBL" id="BAAANF010000018">
    <property type="protein sequence ID" value="GAA1701772.1"/>
    <property type="molecule type" value="Genomic_DNA"/>
</dbReference>
<feature type="chain" id="PRO_5045392008" description="Proteinase inhibitor I36 SMPI" evidence="1">
    <location>
        <begin position="25"/>
        <end position="110"/>
    </location>
</feature>
<evidence type="ECO:0000313" key="2">
    <source>
        <dbReference type="EMBL" id="GAA1701772.1"/>
    </source>
</evidence>
<evidence type="ECO:0008006" key="4">
    <source>
        <dbReference type="Google" id="ProtNLM"/>
    </source>
</evidence>
<gene>
    <name evidence="2" type="ORF">GCM10009745_56160</name>
</gene>
<comment type="caution">
    <text evidence="2">The sequence shown here is derived from an EMBL/GenBank/DDBJ whole genome shotgun (WGS) entry which is preliminary data.</text>
</comment>
<evidence type="ECO:0000313" key="3">
    <source>
        <dbReference type="Proteomes" id="UP001500280"/>
    </source>
</evidence>
<name>A0ABP4UAF4_9ACTN</name>
<accession>A0ABP4UAF4</accession>
<dbReference type="Pfam" id="PF03995">
    <property type="entry name" value="Inhibitor_I36"/>
    <property type="match status" value="1"/>
</dbReference>
<feature type="signal peptide" evidence="1">
    <location>
        <begin position="1"/>
        <end position="24"/>
    </location>
</feature>
<reference evidence="3" key="1">
    <citation type="journal article" date="2019" name="Int. J. Syst. Evol. Microbiol.">
        <title>The Global Catalogue of Microorganisms (GCM) 10K type strain sequencing project: providing services to taxonomists for standard genome sequencing and annotation.</title>
        <authorList>
            <consortium name="The Broad Institute Genomics Platform"/>
            <consortium name="The Broad Institute Genome Sequencing Center for Infectious Disease"/>
            <person name="Wu L."/>
            <person name="Ma J."/>
        </authorList>
    </citation>
    <scope>NUCLEOTIDE SEQUENCE [LARGE SCALE GENOMIC DNA]</scope>
    <source>
        <strain evidence="3">JCM 14307</strain>
    </source>
</reference>
<evidence type="ECO:0000256" key="1">
    <source>
        <dbReference type="SAM" id="SignalP"/>
    </source>
</evidence>
<keyword evidence="3" id="KW-1185">Reference proteome</keyword>
<organism evidence="2 3">
    <name type="scientific">Kribbella yunnanensis</name>
    <dbReference type="NCBI Taxonomy" id="190194"/>
    <lineage>
        <taxon>Bacteria</taxon>
        <taxon>Bacillati</taxon>
        <taxon>Actinomycetota</taxon>
        <taxon>Actinomycetes</taxon>
        <taxon>Propionibacteriales</taxon>
        <taxon>Kribbellaceae</taxon>
        <taxon>Kribbella</taxon>
    </lineage>
</organism>
<dbReference type="RefSeq" id="WP_344158376.1">
    <property type="nucleotide sequence ID" value="NZ_BAAANF010000018.1"/>
</dbReference>
<protein>
    <recommendedName>
        <fullName evidence="4">Proteinase inhibitor I36 SMPI</fullName>
    </recommendedName>
</protein>
<sequence>MNLRIVLLGATTVLLGAVASPASAYSESTACEPGQACFYETTSFGGKSVIYNDVPAACTQLAIAPGSLFNWSTEDVLLYRTPDCSGSPSLEPANNFHSYPSTKFLSFRAG</sequence>
<proteinExistence type="predicted"/>
<keyword evidence="1" id="KW-0732">Signal</keyword>
<dbReference type="Proteomes" id="UP001500280">
    <property type="component" value="Unassembled WGS sequence"/>
</dbReference>